<evidence type="ECO:0000313" key="2">
    <source>
        <dbReference type="EMBL" id="KAL1637408.1"/>
    </source>
</evidence>
<dbReference type="Pfam" id="PF11951">
    <property type="entry name" value="Fungal_trans_2"/>
    <property type="match status" value="1"/>
</dbReference>
<feature type="region of interest" description="Disordered" evidence="1">
    <location>
        <begin position="1"/>
        <end position="56"/>
    </location>
</feature>
<reference evidence="2 3" key="1">
    <citation type="submission" date="2024-02" db="EMBL/GenBank/DDBJ databases">
        <title>De novo assembly and annotation of 12 fungi associated with fruit tree decline syndrome in Ontario, Canada.</title>
        <authorList>
            <person name="Sulman M."/>
            <person name="Ellouze W."/>
            <person name="Ilyukhin E."/>
        </authorList>
    </citation>
    <scope>NUCLEOTIDE SEQUENCE [LARGE SCALE GENOMIC DNA]</scope>
    <source>
        <strain evidence="2 3">M1-105</strain>
    </source>
</reference>
<proteinExistence type="predicted"/>
<feature type="compositionally biased region" description="Low complexity" evidence="1">
    <location>
        <begin position="36"/>
        <end position="49"/>
    </location>
</feature>
<dbReference type="EMBL" id="JAJVDC020000003">
    <property type="protein sequence ID" value="KAL1637408.1"/>
    <property type="molecule type" value="Genomic_DNA"/>
</dbReference>
<accession>A0ABR3TCX4</accession>
<keyword evidence="3" id="KW-1185">Reference proteome</keyword>
<evidence type="ECO:0000313" key="3">
    <source>
        <dbReference type="Proteomes" id="UP001521116"/>
    </source>
</evidence>
<name>A0ABR3TCX4_9PEZI</name>
<dbReference type="InterPro" id="IPR021858">
    <property type="entry name" value="Fun_TF"/>
</dbReference>
<evidence type="ECO:0000256" key="1">
    <source>
        <dbReference type="SAM" id="MobiDB-lite"/>
    </source>
</evidence>
<protein>
    <submittedName>
        <fullName evidence="2">Uncharacterized protein</fullName>
    </submittedName>
</protein>
<comment type="caution">
    <text evidence="2">The sequence shown here is derived from an EMBL/GenBank/DDBJ whole genome shotgun (WGS) entry which is preliminary data.</text>
</comment>
<dbReference type="InterPro" id="IPR053157">
    <property type="entry name" value="Sterol_Uptake_Regulator"/>
</dbReference>
<gene>
    <name evidence="2" type="ORF">SLS56_000546</name>
</gene>
<organism evidence="2 3">
    <name type="scientific">Neofusicoccum ribis</name>
    <dbReference type="NCBI Taxonomy" id="45134"/>
    <lineage>
        <taxon>Eukaryota</taxon>
        <taxon>Fungi</taxon>
        <taxon>Dikarya</taxon>
        <taxon>Ascomycota</taxon>
        <taxon>Pezizomycotina</taxon>
        <taxon>Dothideomycetes</taxon>
        <taxon>Dothideomycetes incertae sedis</taxon>
        <taxon>Botryosphaeriales</taxon>
        <taxon>Botryosphaeriaceae</taxon>
        <taxon>Neofusicoccum</taxon>
    </lineage>
</organism>
<sequence length="391" mass="43468">MSVEPLGRPSGSRRPHTKTRTGCIQCKERHVKFPQSASSHSGPSTPGSSDAHSPYPAIHPANWHPAALAARPQPPPGTAFTIEEMELLHHYMVSTCLTFSQRPHSVDTGRHAVPAIAFSDPPVLHSVLAITALHRAHLLNDASELAQRRRYVTLAMTHQDVVIRDLRTRVQHITQANAPGAFIISSYLALFTLGSMHQLDSAAPDATTTLNFDKPQDWIRLMRGVPTMLMQDNVFAWVLESPLGMMFKHGKQDWPLPLELEPRFARLAEVLSDAALVASLEERAAYVAALGLLKKWTANAHAPDDETDLVGTALVWVNTVEDRYIEYLCEDRPGALVLLAQWAVLLAMLEGLWWAKGWGQGLMRIILKRLPESWQPFIEEQAREVNAWGPS</sequence>
<dbReference type="PANTHER" id="PTHR47784">
    <property type="entry name" value="STEROL UPTAKE CONTROL PROTEIN 2"/>
    <property type="match status" value="1"/>
</dbReference>
<dbReference type="PANTHER" id="PTHR47784:SF5">
    <property type="entry name" value="STEROL UPTAKE CONTROL PROTEIN 2"/>
    <property type="match status" value="1"/>
</dbReference>
<dbReference type="Proteomes" id="UP001521116">
    <property type="component" value="Unassembled WGS sequence"/>
</dbReference>